<organism evidence="8 9">
    <name type="scientific">Coemansia interrupta</name>
    <dbReference type="NCBI Taxonomy" id="1126814"/>
    <lineage>
        <taxon>Eukaryota</taxon>
        <taxon>Fungi</taxon>
        <taxon>Fungi incertae sedis</taxon>
        <taxon>Zoopagomycota</taxon>
        <taxon>Kickxellomycotina</taxon>
        <taxon>Kickxellomycetes</taxon>
        <taxon>Kickxellales</taxon>
        <taxon>Kickxellaceae</taxon>
        <taxon>Coemansia</taxon>
    </lineage>
</organism>
<dbReference type="AlphaFoldDB" id="A0A9W8LN02"/>
<dbReference type="GO" id="GO:0016629">
    <property type="term" value="F:12-oxophytodienoate reductase activity"/>
    <property type="evidence" value="ECO:0007669"/>
    <property type="project" value="UniProtKB-EC"/>
</dbReference>
<dbReference type="Gene3D" id="3.20.20.70">
    <property type="entry name" value="Aldolase class I"/>
    <property type="match status" value="1"/>
</dbReference>
<dbReference type="GO" id="GO:0003959">
    <property type="term" value="F:NADPH dehydrogenase activity"/>
    <property type="evidence" value="ECO:0007669"/>
    <property type="project" value="InterPro"/>
</dbReference>
<keyword evidence="3" id="KW-0288">FMN</keyword>
<dbReference type="InterPro" id="IPR001155">
    <property type="entry name" value="OxRdtase_FMN_N"/>
</dbReference>
<dbReference type="CDD" id="cd02932">
    <property type="entry name" value="OYE_YqiM_FMN"/>
    <property type="match status" value="1"/>
</dbReference>
<protein>
    <submittedName>
        <fullName evidence="8">NADH-dependent flavin oxidoreductase</fullName>
        <ecNumber evidence="8">1.3.1.42</ecNumber>
    </submittedName>
</protein>
<dbReference type="Proteomes" id="UP001140172">
    <property type="component" value="Unassembled WGS sequence"/>
</dbReference>
<sequence length="500" mass="55051">MSPVKTSDPKNFYQDQNPAPGTAIEPTELEIQQGFANGKNPDPLPKLFQPLKIRGYTAKNRIWVSPMCMYSAKDGFSTNFHMSHYSQFAMRGAGLVMVEATGVLPEGRISPNCLGLWKDEHIDGLREIVSHMHEYGTVVGIQLGHGGRKGSTIPLQLYGTRDSLRSTIEEGAWPDKVYGPSAIAYDESHYTPKEMSLEQIKIVQQAFVDAAVRADKAGFDVVELHSAHGYLLFEFLSPLSNKRTDDYGGSFENRTRMLIEVVRGVRQVLPENKPLFVRISSTDWVDGGWEIEDTIRLAKILANEGVDLFDCSSAGNDPRQEIPLAPGYQVQFATKVKNEVSGMLSGAVGLITNGKIASEVIESDKADAIFVAREFLRNPSFVLSSAHELGINIKWPNQYERGRLKTNLHHIVHNTLNGCSGVGSIWNRLDTKLAAIRRDGLSGSYTWKIGVNMVASALDTWDMSKSDARRPKNESTFASAGDIEGIIVTPPVSWAAVVAA</sequence>
<feature type="region of interest" description="Disordered" evidence="6">
    <location>
        <begin position="1"/>
        <end position="24"/>
    </location>
</feature>
<dbReference type="EC" id="1.3.1.42" evidence="8"/>
<dbReference type="EMBL" id="JANBUM010000052">
    <property type="protein sequence ID" value="KAJ2786609.1"/>
    <property type="molecule type" value="Genomic_DNA"/>
</dbReference>
<comment type="caution">
    <text evidence="8">The sequence shown here is derived from an EMBL/GenBank/DDBJ whole genome shotgun (WGS) entry which is preliminary data.</text>
</comment>
<evidence type="ECO:0000313" key="9">
    <source>
        <dbReference type="Proteomes" id="UP001140172"/>
    </source>
</evidence>
<evidence type="ECO:0000259" key="7">
    <source>
        <dbReference type="Pfam" id="PF00724"/>
    </source>
</evidence>
<dbReference type="GO" id="GO:0050661">
    <property type="term" value="F:NADP binding"/>
    <property type="evidence" value="ECO:0007669"/>
    <property type="project" value="InterPro"/>
</dbReference>
<evidence type="ECO:0000256" key="2">
    <source>
        <dbReference type="ARBA" id="ARBA00022630"/>
    </source>
</evidence>
<evidence type="ECO:0000256" key="3">
    <source>
        <dbReference type="ARBA" id="ARBA00022643"/>
    </source>
</evidence>
<feature type="domain" description="NADH:flavin oxidoreductase/NADH oxidase N-terminal" evidence="7">
    <location>
        <begin position="46"/>
        <end position="385"/>
    </location>
</feature>
<keyword evidence="2" id="KW-0285">Flavoprotein</keyword>
<evidence type="ECO:0000256" key="6">
    <source>
        <dbReference type="SAM" id="MobiDB-lite"/>
    </source>
</evidence>
<dbReference type="PANTHER" id="PTHR43303">
    <property type="entry name" value="NADPH DEHYDROGENASE C23G7.10C-RELATED"/>
    <property type="match status" value="1"/>
</dbReference>
<evidence type="ECO:0000313" key="8">
    <source>
        <dbReference type="EMBL" id="KAJ2786609.1"/>
    </source>
</evidence>
<dbReference type="OrthoDB" id="72788at2759"/>
<dbReference type="GO" id="GO:0010181">
    <property type="term" value="F:FMN binding"/>
    <property type="evidence" value="ECO:0007669"/>
    <property type="project" value="InterPro"/>
</dbReference>
<keyword evidence="4" id="KW-0521">NADP</keyword>
<dbReference type="Pfam" id="PF00724">
    <property type="entry name" value="Oxidored_FMN"/>
    <property type="match status" value="1"/>
</dbReference>
<evidence type="ECO:0000256" key="1">
    <source>
        <dbReference type="ARBA" id="ARBA00001917"/>
    </source>
</evidence>
<dbReference type="InterPro" id="IPR013785">
    <property type="entry name" value="Aldolase_TIM"/>
</dbReference>
<dbReference type="PANTHER" id="PTHR43303:SF4">
    <property type="entry name" value="NADPH DEHYDROGENASE C23G7.10C-RELATED"/>
    <property type="match status" value="1"/>
</dbReference>
<dbReference type="InterPro" id="IPR044152">
    <property type="entry name" value="YqjM-like"/>
</dbReference>
<keyword evidence="5 8" id="KW-0560">Oxidoreductase</keyword>
<dbReference type="SUPFAM" id="SSF51395">
    <property type="entry name" value="FMN-linked oxidoreductases"/>
    <property type="match status" value="1"/>
</dbReference>
<accession>A0A9W8LN02</accession>
<evidence type="ECO:0000256" key="5">
    <source>
        <dbReference type="ARBA" id="ARBA00023002"/>
    </source>
</evidence>
<proteinExistence type="predicted"/>
<gene>
    <name evidence="8" type="primary">OYE32_1</name>
    <name evidence="8" type="ORF">GGI15_001383</name>
</gene>
<name>A0A9W8LN02_9FUNG</name>
<evidence type="ECO:0000256" key="4">
    <source>
        <dbReference type="ARBA" id="ARBA00022857"/>
    </source>
</evidence>
<keyword evidence="9" id="KW-1185">Reference proteome</keyword>
<reference evidence="8" key="1">
    <citation type="submission" date="2022-07" db="EMBL/GenBank/DDBJ databases">
        <title>Phylogenomic reconstructions and comparative analyses of Kickxellomycotina fungi.</title>
        <authorList>
            <person name="Reynolds N.K."/>
            <person name="Stajich J.E."/>
            <person name="Barry K."/>
            <person name="Grigoriev I.V."/>
            <person name="Crous P."/>
            <person name="Smith M.E."/>
        </authorList>
    </citation>
    <scope>NUCLEOTIDE SEQUENCE</scope>
    <source>
        <strain evidence="8">BCRC 34489</strain>
    </source>
</reference>
<comment type="cofactor">
    <cofactor evidence="1">
        <name>FMN</name>
        <dbReference type="ChEBI" id="CHEBI:58210"/>
    </cofactor>
</comment>